<reference evidence="8 9" key="1">
    <citation type="submission" date="2016-06" db="EMBL/GenBank/DDBJ databases">
        <title>Genome sequence of Clostridium acetireducens DSM 10703.</title>
        <authorList>
            <person name="Poehlein A."/>
            <person name="Fluechter S."/>
            <person name="Duerre P."/>
            <person name="Daniel R."/>
        </authorList>
    </citation>
    <scope>NUCLEOTIDE SEQUENCE [LARGE SCALE GENOMIC DNA]</scope>
    <source>
        <strain evidence="8 9">DSM 10703</strain>
    </source>
</reference>
<feature type="domain" description="R3H" evidence="7">
    <location>
        <begin position="141"/>
        <end position="207"/>
    </location>
</feature>
<keyword evidence="3 6" id="KW-0133">Cell shape</keyword>
<dbReference type="CDD" id="cd02644">
    <property type="entry name" value="R3H_jag"/>
    <property type="match status" value="1"/>
</dbReference>
<dbReference type="HAMAP" id="MF_00867">
    <property type="entry name" value="KhpB"/>
    <property type="match status" value="1"/>
</dbReference>
<accession>A0A1E8EXA2</accession>
<dbReference type="Gene3D" id="3.30.1370.50">
    <property type="entry name" value="R3H-like domain"/>
    <property type="match status" value="1"/>
</dbReference>
<dbReference type="InterPro" id="IPR039247">
    <property type="entry name" value="KhpB"/>
</dbReference>
<dbReference type="InterPro" id="IPR038008">
    <property type="entry name" value="Jag_KH"/>
</dbReference>
<comment type="function">
    <text evidence="6">A probable RNA chaperone. Forms a complex with KhpA which binds to cellular RNA and controls its expression. Plays a role in peptidoglycan (PG) homeostasis and cell length regulation.</text>
</comment>
<feature type="region of interest" description="Jag_N domain" evidence="6">
    <location>
        <begin position="5"/>
        <end position="55"/>
    </location>
</feature>
<keyword evidence="1 6" id="KW-0963">Cytoplasm</keyword>
<name>A0A1E8EXA2_9CLOT</name>
<evidence type="ECO:0000256" key="6">
    <source>
        <dbReference type="HAMAP-Rule" id="MF_00867"/>
    </source>
</evidence>
<comment type="domain">
    <text evidence="6">Has an N-terminal Jag-N domain and 2 RNA-binding domains (KH and R3H).</text>
</comment>
<comment type="similarity">
    <text evidence="6">Belongs to the KhpB RNA-binding protein family.</text>
</comment>
<dbReference type="CDD" id="cd02414">
    <property type="entry name" value="KH-II_Jag"/>
    <property type="match status" value="1"/>
</dbReference>
<dbReference type="PANTHER" id="PTHR35800">
    <property type="entry name" value="PROTEIN JAG"/>
    <property type="match status" value="1"/>
</dbReference>
<gene>
    <name evidence="6" type="primary">khpB</name>
    <name evidence="6" type="synonym">eloR</name>
    <name evidence="8" type="ORF">CLOACE_17730</name>
</gene>
<dbReference type="SUPFAM" id="SSF82708">
    <property type="entry name" value="R3H domain"/>
    <property type="match status" value="1"/>
</dbReference>
<dbReference type="SMART" id="SM00393">
    <property type="entry name" value="R3H"/>
    <property type="match status" value="1"/>
</dbReference>
<comment type="caution">
    <text evidence="8">The sequence shown here is derived from an EMBL/GenBank/DDBJ whole genome shotgun (WGS) entry which is preliminary data.</text>
</comment>
<protein>
    <recommendedName>
        <fullName evidence="6">RNA-binding protein KhpB</fullName>
    </recommendedName>
    <alternativeName>
        <fullName evidence="6">RNA-binding protein EloR</fullName>
    </alternativeName>
</protein>
<keyword evidence="5 6" id="KW-0961">Cell wall biogenesis/degradation</keyword>
<dbReference type="InterPro" id="IPR036867">
    <property type="entry name" value="R3H_dom_sf"/>
</dbReference>
<dbReference type="Pfam" id="PF13083">
    <property type="entry name" value="KH_KhpA-B"/>
    <property type="match status" value="1"/>
</dbReference>
<sequence>MKSMEVTGKTVKDAIENALKELNVQENKLDIQVIDEGSKGLFNFIGGRPAKINVKLKKDYVSEASNFIKDILKNMKVEAEVKVLEKNNVLNISLIGDNMGILIGYRGETLDALQYLTSLAINKDHEMEYKKVIIDAENYRAKREQTLKNLAKKLSEKVKYTKRPIKLEPMNPYERRIIHFALQNNEYVETYSEGEEPHRRVVIDMKKA</sequence>
<evidence type="ECO:0000259" key="7">
    <source>
        <dbReference type="PROSITE" id="PS51061"/>
    </source>
</evidence>
<comment type="subcellular location">
    <subcellularLocation>
        <location evidence="6">Cytoplasm</location>
    </subcellularLocation>
</comment>
<dbReference type="Pfam" id="PF14804">
    <property type="entry name" value="Jag_N"/>
    <property type="match status" value="1"/>
</dbReference>
<evidence type="ECO:0000256" key="5">
    <source>
        <dbReference type="ARBA" id="ARBA00023316"/>
    </source>
</evidence>
<comment type="subunit">
    <text evidence="6">Forms a complex with KhpA.</text>
</comment>
<keyword evidence="2 6" id="KW-0694">RNA-binding</keyword>
<dbReference type="NCBIfam" id="NF041568">
    <property type="entry name" value="Jag_EloR"/>
    <property type="match status" value="1"/>
</dbReference>
<organism evidence="8 9">
    <name type="scientific">Clostridium acetireducens DSM 10703</name>
    <dbReference type="NCBI Taxonomy" id="1121290"/>
    <lineage>
        <taxon>Bacteria</taxon>
        <taxon>Bacillati</taxon>
        <taxon>Bacillota</taxon>
        <taxon>Clostridia</taxon>
        <taxon>Eubacteriales</taxon>
        <taxon>Clostridiaceae</taxon>
        <taxon>Clostridium</taxon>
    </lineage>
</organism>
<dbReference type="Gene3D" id="3.30.30.80">
    <property type="entry name" value="probable RNA-binding protein from clostridium symbiosum atcc 14940"/>
    <property type="match status" value="1"/>
</dbReference>
<dbReference type="InterPro" id="IPR001374">
    <property type="entry name" value="R3H_dom"/>
</dbReference>
<dbReference type="EMBL" id="LZFO01000028">
    <property type="protein sequence ID" value="OFI05396.1"/>
    <property type="molecule type" value="Genomic_DNA"/>
</dbReference>
<evidence type="ECO:0000313" key="9">
    <source>
        <dbReference type="Proteomes" id="UP000175744"/>
    </source>
</evidence>
<dbReference type="OrthoDB" id="9794483at2"/>
<evidence type="ECO:0000313" key="8">
    <source>
        <dbReference type="EMBL" id="OFI05396.1"/>
    </source>
</evidence>
<dbReference type="GO" id="GO:0071555">
    <property type="term" value="P:cell wall organization"/>
    <property type="evidence" value="ECO:0007669"/>
    <property type="project" value="UniProtKB-KW"/>
</dbReference>
<evidence type="ECO:0000256" key="4">
    <source>
        <dbReference type="ARBA" id="ARBA00023186"/>
    </source>
</evidence>
<evidence type="ECO:0000256" key="3">
    <source>
        <dbReference type="ARBA" id="ARBA00022960"/>
    </source>
</evidence>
<dbReference type="Gene3D" id="3.30.300.20">
    <property type="match status" value="1"/>
</dbReference>
<dbReference type="PROSITE" id="PS51061">
    <property type="entry name" value="R3H"/>
    <property type="match status" value="1"/>
</dbReference>
<dbReference type="Proteomes" id="UP000175744">
    <property type="component" value="Unassembled WGS sequence"/>
</dbReference>
<dbReference type="InterPro" id="IPR032782">
    <property type="entry name" value="KhpB_N"/>
</dbReference>
<dbReference type="STRING" id="1121290.CLAOCE_17730"/>
<evidence type="ECO:0000256" key="2">
    <source>
        <dbReference type="ARBA" id="ARBA00022884"/>
    </source>
</evidence>
<dbReference type="InterPro" id="IPR038247">
    <property type="entry name" value="Jag_N_dom_sf"/>
</dbReference>
<dbReference type="PATRIC" id="fig|1121290.3.peg.1764"/>
<dbReference type="GO" id="GO:0005737">
    <property type="term" value="C:cytoplasm"/>
    <property type="evidence" value="ECO:0007669"/>
    <property type="project" value="UniProtKB-SubCell"/>
</dbReference>
<dbReference type="GO" id="GO:0003723">
    <property type="term" value="F:RNA binding"/>
    <property type="evidence" value="ECO:0007669"/>
    <property type="project" value="UniProtKB-UniRule"/>
</dbReference>
<dbReference type="SMART" id="SM01245">
    <property type="entry name" value="Jag_N"/>
    <property type="match status" value="1"/>
</dbReference>
<keyword evidence="9" id="KW-1185">Reference proteome</keyword>
<dbReference type="PANTHER" id="PTHR35800:SF1">
    <property type="entry name" value="RNA-BINDING PROTEIN KHPB"/>
    <property type="match status" value="1"/>
</dbReference>
<dbReference type="Pfam" id="PF01424">
    <property type="entry name" value="R3H"/>
    <property type="match status" value="1"/>
</dbReference>
<proteinExistence type="inferred from homology"/>
<dbReference type="RefSeq" id="WP_070110740.1">
    <property type="nucleotide sequence ID" value="NZ_LZFO01000028.1"/>
</dbReference>
<dbReference type="AlphaFoldDB" id="A0A1E8EXA2"/>
<dbReference type="InterPro" id="IPR015946">
    <property type="entry name" value="KH_dom-like_a/b"/>
</dbReference>
<dbReference type="GO" id="GO:0008360">
    <property type="term" value="P:regulation of cell shape"/>
    <property type="evidence" value="ECO:0007669"/>
    <property type="project" value="UniProtKB-KW"/>
</dbReference>
<keyword evidence="4 6" id="KW-0143">Chaperone</keyword>
<evidence type="ECO:0000256" key="1">
    <source>
        <dbReference type="ARBA" id="ARBA00022490"/>
    </source>
</evidence>
<dbReference type="GO" id="GO:0009252">
    <property type="term" value="P:peptidoglycan biosynthetic process"/>
    <property type="evidence" value="ECO:0007669"/>
    <property type="project" value="UniProtKB-UniRule"/>
</dbReference>
<dbReference type="InterPro" id="IPR034079">
    <property type="entry name" value="R3H_KhpB"/>
</dbReference>